<dbReference type="AlphaFoldDB" id="A0A9P5TT19"/>
<dbReference type="PANTHER" id="PTHR28013">
    <property type="entry name" value="PROTEIN DCV1-RELATED"/>
    <property type="match status" value="1"/>
</dbReference>
<evidence type="ECO:0000256" key="5">
    <source>
        <dbReference type="SAM" id="MobiDB-lite"/>
    </source>
</evidence>
<feature type="region of interest" description="Disordered" evidence="5">
    <location>
        <begin position="260"/>
        <end position="297"/>
    </location>
</feature>
<name>A0A9P5TT19_GYMJU</name>
<dbReference type="GO" id="GO:0035838">
    <property type="term" value="C:growing cell tip"/>
    <property type="evidence" value="ECO:0007669"/>
    <property type="project" value="TreeGrafter"/>
</dbReference>
<evidence type="ECO:0000313" key="8">
    <source>
        <dbReference type="Proteomes" id="UP000724874"/>
    </source>
</evidence>
<dbReference type="GO" id="GO:0005886">
    <property type="term" value="C:plasma membrane"/>
    <property type="evidence" value="ECO:0007669"/>
    <property type="project" value="InterPro"/>
</dbReference>
<evidence type="ECO:0000256" key="4">
    <source>
        <dbReference type="ARBA" id="ARBA00023136"/>
    </source>
</evidence>
<keyword evidence="8" id="KW-1185">Reference proteome</keyword>
<keyword evidence="3 6" id="KW-1133">Transmembrane helix</keyword>
<feature type="transmembrane region" description="Helical" evidence="6">
    <location>
        <begin position="100"/>
        <end position="127"/>
    </location>
</feature>
<dbReference type="InterPro" id="IPR051380">
    <property type="entry name" value="pH-response_reg_palI/RIM9"/>
</dbReference>
<keyword evidence="4 6" id="KW-0472">Membrane</keyword>
<evidence type="ECO:0000256" key="2">
    <source>
        <dbReference type="ARBA" id="ARBA00022692"/>
    </source>
</evidence>
<dbReference type="InterPro" id="IPR009571">
    <property type="entry name" value="SUR7/Rim9-like_fungi"/>
</dbReference>
<keyword evidence="2 6" id="KW-0812">Transmembrane</keyword>
<sequence>MRLGLVPESGRTAQAWTARQPHITLIIFNAVACVFLLPPIFGTPFIKGIYLFEMDTPRHNSPSTQSFVEVMTFGIFGYCWKLDESMKCSNPAIGYQSGLFPAALSSIARALALHLVSAILVIITVSIHGRPLQEDFPVQVDIGFYVEAKQYYVAGDHISLGSGIWSTLGGSVLLFLGGWLYDIQSKQFLHLQHCGQVIGEPEQQLPDIESGPDPVGKHADIDVELLVEVLRSILNHRGREHEARSVAAIFGSPNVYEASSIPGPRLGDQQPVSKLRTEDDDDAKLPATNRSHNLTGF</sequence>
<reference evidence="7" key="1">
    <citation type="submission" date="2020-11" db="EMBL/GenBank/DDBJ databases">
        <authorList>
            <consortium name="DOE Joint Genome Institute"/>
            <person name="Ahrendt S."/>
            <person name="Riley R."/>
            <person name="Andreopoulos W."/>
            <person name="LaButti K."/>
            <person name="Pangilinan J."/>
            <person name="Ruiz-duenas F.J."/>
            <person name="Barrasa J.M."/>
            <person name="Sanchez-Garcia M."/>
            <person name="Camarero S."/>
            <person name="Miyauchi S."/>
            <person name="Serrano A."/>
            <person name="Linde D."/>
            <person name="Babiker R."/>
            <person name="Drula E."/>
            <person name="Ayuso-Fernandez I."/>
            <person name="Pacheco R."/>
            <person name="Padilla G."/>
            <person name="Ferreira P."/>
            <person name="Barriuso J."/>
            <person name="Kellner H."/>
            <person name="Castanera R."/>
            <person name="Alfaro M."/>
            <person name="Ramirez L."/>
            <person name="Pisabarro A.G."/>
            <person name="Kuo A."/>
            <person name="Tritt A."/>
            <person name="Lipzen A."/>
            <person name="He G."/>
            <person name="Yan M."/>
            <person name="Ng V."/>
            <person name="Cullen D."/>
            <person name="Martin F."/>
            <person name="Rosso M.-N."/>
            <person name="Henrissat B."/>
            <person name="Hibbett D."/>
            <person name="Martinez A.T."/>
            <person name="Grigoriev I.V."/>
        </authorList>
    </citation>
    <scope>NUCLEOTIDE SEQUENCE</scope>
    <source>
        <strain evidence="7">AH 44721</strain>
    </source>
</reference>
<comment type="caution">
    <text evidence="7">The sequence shown here is derived from an EMBL/GenBank/DDBJ whole genome shotgun (WGS) entry which is preliminary data.</text>
</comment>
<dbReference type="OrthoDB" id="10629679at2759"/>
<evidence type="ECO:0000313" key="7">
    <source>
        <dbReference type="EMBL" id="KAF8910071.1"/>
    </source>
</evidence>
<evidence type="ECO:0000256" key="1">
    <source>
        <dbReference type="ARBA" id="ARBA00004141"/>
    </source>
</evidence>
<dbReference type="GO" id="GO:0032153">
    <property type="term" value="C:cell division site"/>
    <property type="evidence" value="ECO:0007669"/>
    <property type="project" value="TreeGrafter"/>
</dbReference>
<evidence type="ECO:0000256" key="3">
    <source>
        <dbReference type="ARBA" id="ARBA00022989"/>
    </source>
</evidence>
<comment type="subcellular location">
    <subcellularLocation>
        <location evidence="1">Membrane</location>
        <topology evidence="1">Multi-pass membrane protein</topology>
    </subcellularLocation>
</comment>
<feature type="compositionally biased region" description="Polar residues" evidence="5">
    <location>
        <begin position="288"/>
        <end position="297"/>
    </location>
</feature>
<organism evidence="7 8">
    <name type="scientific">Gymnopilus junonius</name>
    <name type="common">Spectacular rustgill mushroom</name>
    <name type="synonym">Gymnopilus spectabilis subsp. junonius</name>
    <dbReference type="NCBI Taxonomy" id="109634"/>
    <lineage>
        <taxon>Eukaryota</taxon>
        <taxon>Fungi</taxon>
        <taxon>Dikarya</taxon>
        <taxon>Basidiomycota</taxon>
        <taxon>Agaricomycotina</taxon>
        <taxon>Agaricomycetes</taxon>
        <taxon>Agaricomycetidae</taxon>
        <taxon>Agaricales</taxon>
        <taxon>Agaricineae</taxon>
        <taxon>Hymenogastraceae</taxon>
        <taxon>Gymnopilus</taxon>
    </lineage>
</organism>
<gene>
    <name evidence="7" type="ORF">CPB84DRAFT_1351131</name>
</gene>
<feature type="transmembrane region" description="Helical" evidence="6">
    <location>
        <begin position="21"/>
        <end position="42"/>
    </location>
</feature>
<proteinExistence type="predicted"/>
<dbReference type="EMBL" id="JADNYJ010000007">
    <property type="protein sequence ID" value="KAF8910071.1"/>
    <property type="molecule type" value="Genomic_DNA"/>
</dbReference>
<dbReference type="Pfam" id="PF06687">
    <property type="entry name" value="SUR7"/>
    <property type="match status" value="1"/>
</dbReference>
<evidence type="ECO:0000256" key="6">
    <source>
        <dbReference type="SAM" id="Phobius"/>
    </source>
</evidence>
<protein>
    <submittedName>
        <fullName evidence="7">Uncharacterized protein</fullName>
    </submittedName>
</protein>
<dbReference type="PANTHER" id="PTHR28013:SF3">
    <property type="entry name" value="PROTEIN DCV1-RELATED"/>
    <property type="match status" value="1"/>
</dbReference>
<feature type="transmembrane region" description="Helical" evidence="6">
    <location>
        <begin position="163"/>
        <end position="181"/>
    </location>
</feature>
<dbReference type="Proteomes" id="UP000724874">
    <property type="component" value="Unassembled WGS sequence"/>
</dbReference>
<accession>A0A9P5TT19</accession>